<keyword evidence="1" id="KW-0812">Transmembrane</keyword>
<feature type="signal peptide" evidence="2">
    <location>
        <begin position="1"/>
        <end position="16"/>
    </location>
</feature>
<dbReference type="PANTHER" id="PTHR37019">
    <property type="entry name" value="CHROMOSOME 1, WHOLE GENOME SHOTGUN SEQUENCE"/>
    <property type="match status" value="1"/>
</dbReference>
<comment type="caution">
    <text evidence="4">The sequence shown here is derived from an EMBL/GenBank/DDBJ whole genome shotgun (WGS) entry which is preliminary data.</text>
</comment>
<evidence type="ECO:0000313" key="4">
    <source>
        <dbReference type="EMBL" id="KAK4188612.1"/>
    </source>
</evidence>
<dbReference type="EMBL" id="MU864386">
    <property type="protein sequence ID" value="KAK4188612.1"/>
    <property type="molecule type" value="Genomic_DNA"/>
</dbReference>
<sequence>MSQLANMCFLFSLMQALVLRSTSDLRVWKTFIFCLLVGDIGHLYSLKELGVHKYWDLMSWTISDLGIPVSYFGMALRIAFLAGIGMGGSKTIKAKKTA</sequence>
<feature type="chain" id="PRO_5042929818" description="DUF7704 domain-containing protein" evidence="2">
    <location>
        <begin position="17"/>
        <end position="98"/>
    </location>
</feature>
<dbReference type="InterPro" id="IPR056121">
    <property type="entry name" value="DUF7704"/>
</dbReference>
<dbReference type="AlphaFoldDB" id="A0AAN6WY31"/>
<reference evidence="4" key="2">
    <citation type="submission" date="2023-05" db="EMBL/GenBank/DDBJ databases">
        <authorList>
            <consortium name="Lawrence Berkeley National Laboratory"/>
            <person name="Steindorff A."/>
            <person name="Hensen N."/>
            <person name="Bonometti L."/>
            <person name="Westerberg I."/>
            <person name="Brannstrom I.O."/>
            <person name="Guillou S."/>
            <person name="Cros-Aarteil S."/>
            <person name="Calhoun S."/>
            <person name="Haridas S."/>
            <person name="Kuo A."/>
            <person name="Mondo S."/>
            <person name="Pangilinan J."/>
            <person name="Riley R."/>
            <person name="Labutti K."/>
            <person name="Andreopoulos B."/>
            <person name="Lipzen A."/>
            <person name="Chen C."/>
            <person name="Yanf M."/>
            <person name="Daum C."/>
            <person name="Ng V."/>
            <person name="Clum A."/>
            <person name="Ohm R."/>
            <person name="Martin F."/>
            <person name="Silar P."/>
            <person name="Natvig D."/>
            <person name="Lalanne C."/>
            <person name="Gautier V."/>
            <person name="Ament-Velasquez S.L."/>
            <person name="Kruys A."/>
            <person name="Hutchinson M.I."/>
            <person name="Powell A.J."/>
            <person name="Barry K."/>
            <person name="Miller A.N."/>
            <person name="Grigoriev I.V."/>
            <person name="Debuchy R."/>
            <person name="Gladieux P."/>
            <person name="Thoren M.H."/>
            <person name="Johannesson H."/>
        </authorList>
    </citation>
    <scope>NUCLEOTIDE SEQUENCE</scope>
    <source>
        <strain evidence="4">PSN309</strain>
    </source>
</reference>
<name>A0AAN6WY31_9PEZI</name>
<evidence type="ECO:0000313" key="5">
    <source>
        <dbReference type="Proteomes" id="UP001302126"/>
    </source>
</evidence>
<dbReference type="Proteomes" id="UP001302126">
    <property type="component" value="Unassembled WGS sequence"/>
</dbReference>
<feature type="domain" description="DUF7704" evidence="3">
    <location>
        <begin position="2"/>
        <end position="84"/>
    </location>
</feature>
<keyword evidence="5" id="KW-1185">Reference proteome</keyword>
<evidence type="ECO:0000256" key="2">
    <source>
        <dbReference type="SAM" id="SignalP"/>
    </source>
</evidence>
<accession>A0AAN6WY31</accession>
<dbReference type="Pfam" id="PF24803">
    <property type="entry name" value="DUF7704"/>
    <property type="match status" value="1"/>
</dbReference>
<evidence type="ECO:0000256" key="1">
    <source>
        <dbReference type="SAM" id="Phobius"/>
    </source>
</evidence>
<gene>
    <name evidence="4" type="ORF">QBC35DRAFT_495936</name>
</gene>
<proteinExistence type="predicted"/>
<keyword evidence="2" id="KW-0732">Signal</keyword>
<keyword evidence="1" id="KW-1133">Transmembrane helix</keyword>
<organism evidence="4 5">
    <name type="scientific">Podospora australis</name>
    <dbReference type="NCBI Taxonomy" id="1536484"/>
    <lineage>
        <taxon>Eukaryota</taxon>
        <taxon>Fungi</taxon>
        <taxon>Dikarya</taxon>
        <taxon>Ascomycota</taxon>
        <taxon>Pezizomycotina</taxon>
        <taxon>Sordariomycetes</taxon>
        <taxon>Sordariomycetidae</taxon>
        <taxon>Sordariales</taxon>
        <taxon>Podosporaceae</taxon>
        <taxon>Podospora</taxon>
    </lineage>
</organism>
<reference evidence="4" key="1">
    <citation type="journal article" date="2023" name="Mol. Phylogenet. Evol.">
        <title>Genome-scale phylogeny and comparative genomics of the fungal order Sordariales.</title>
        <authorList>
            <person name="Hensen N."/>
            <person name="Bonometti L."/>
            <person name="Westerberg I."/>
            <person name="Brannstrom I.O."/>
            <person name="Guillou S."/>
            <person name="Cros-Aarteil S."/>
            <person name="Calhoun S."/>
            <person name="Haridas S."/>
            <person name="Kuo A."/>
            <person name="Mondo S."/>
            <person name="Pangilinan J."/>
            <person name="Riley R."/>
            <person name="LaButti K."/>
            <person name="Andreopoulos B."/>
            <person name="Lipzen A."/>
            <person name="Chen C."/>
            <person name="Yan M."/>
            <person name="Daum C."/>
            <person name="Ng V."/>
            <person name="Clum A."/>
            <person name="Steindorff A."/>
            <person name="Ohm R.A."/>
            <person name="Martin F."/>
            <person name="Silar P."/>
            <person name="Natvig D.O."/>
            <person name="Lalanne C."/>
            <person name="Gautier V."/>
            <person name="Ament-Velasquez S.L."/>
            <person name="Kruys A."/>
            <person name="Hutchinson M.I."/>
            <person name="Powell A.J."/>
            <person name="Barry K."/>
            <person name="Miller A.N."/>
            <person name="Grigoriev I.V."/>
            <person name="Debuchy R."/>
            <person name="Gladieux P."/>
            <person name="Hiltunen Thoren M."/>
            <person name="Johannesson H."/>
        </authorList>
    </citation>
    <scope>NUCLEOTIDE SEQUENCE</scope>
    <source>
        <strain evidence="4">PSN309</strain>
    </source>
</reference>
<evidence type="ECO:0000259" key="3">
    <source>
        <dbReference type="Pfam" id="PF24803"/>
    </source>
</evidence>
<protein>
    <recommendedName>
        <fullName evidence="3">DUF7704 domain-containing protein</fullName>
    </recommendedName>
</protein>
<dbReference type="PANTHER" id="PTHR37019:SF1">
    <property type="entry name" value="EXPERA DOMAIN-CONTAINING PROTEIN"/>
    <property type="match status" value="1"/>
</dbReference>
<keyword evidence="1" id="KW-0472">Membrane</keyword>
<feature type="transmembrane region" description="Helical" evidence="1">
    <location>
        <begin position="65"/>
        <end position="86"/>
    </location>
</feature>